<organism evidence="1 2">
    <name type="scientific">Haloarcula sebkhae</name>
    <dbReference type="NCBI Taxonomy" id="932660"/>
    <lineage>
        <taxon>Archaea</taxon>
        <taxon>Methanobacteriati</taxon>
        <taxon>Methanobacteriota</taxon>
        <taxon>Stenosarchaea group</taxon>
        <taxon>Halobacteria</taxon>
        <taxon>Halobacteriales</taxon>
        <taxon>Haloarculaceae</taxon>
        <taxon>Haloarcula</taxon>
    </lineage>
</organism>
<dbReference type="OrthoDB" id="289617at2157"/>
<sequence length="138" mass="15633">MTLPDSFEDDLRAAVLDDVEQQFRDEIGSELIDIARDNWEAYAGRNDYDIGHIPTEARLSVERDDSTVSARIEWPELTALFEWGVDPHTIEGNPLLHFYWEAKDQWITTESVNWGSETGGIPESRAIRDAVEQLAGGL</sequence>
<gene>
    <name evidence="1" type="ORF">GCM10009067_28430</name>
</gene>
<reference evidence="1" key="1">
    <citation type="journal article" date="2014" name="Int. J. Syst. Evol. Microbiol.">
        <title>Complete genome sequence of Corynebacterium casei LMG S-19264T (=DSM 44701T), isolated from a smear-ripened cheese.</title>
        <authorList>
            <consortium name="US DOE Joint Genome Institute (JGI-PGF)"/>
            <person name="Walter F."/>
            <person name="Albersmeier A."/>
            <person name="Kalinowski J."/>
            <person name="Ruckert C."/>
        </authorList>
    </citation>
    <scope>NUCLEOTIDE SEQUENCE</scope>
    <source>
        <strain evidence="1">JCM 19018</strain>
    </source>
</reference>
<proteinExistence type="predicted"/>
<comment type="caution">
    <text evidence="1">The sequence shown here is derived from an EMBL/GenBank/DDBJ whole genome shotgun (WGS) entry which is preliminary data.</text>
</comment>
<dbReference type="EMBL" id="BMPD01000005">
    <property type="protein sequence ID" value="GGK74543.1"/>
    <property type="molecule type" value="Genomic_DNA"/>
</dbReference>
<dbReference type="AlphaFoldDB" id="A0A830ETD5"/>
<dbReference type="Proteomes" id="UP000614221">
    <property type="component" value="Unassembled WGS sequence"/>
</dbReference>
<name>A0A830ETD5_9EURY</name>
<reference evidence="1" key="2">
    <citation type="submission" date="2020-09" db="EMBL/GenBank/DDBJ databases">
        <authorList>
            <person name="Sun Q."/>
            <person name="Ohkuma M."/>
        </authorList>
    </citation>
    <scope>NUCLEOTIDE SEQUENCE</scope>
    <source>
        <strain evidence="1">JCM 19018</strain>
    </source>
</reference>
<protein>
    <submittedName>
        <fullName evidence="1">Uncharacterized protein</fullName>
    </submittedName>
</protein>
<dbReference type="RefSeq" id="WP_188978971.1">
    <property type="nucleotide sequence ID" value="NZ_BMPD01000005.1"/>
</dbReference>
<evidence type="ECO:0000313" key="2">
    <source>
        <dbReference type="Proteomes" id="UP000614221"/>
    </source>
</evidence>
<accession>A0A830ETD5</accession>
<evidence type="ECO:0000313" key="1">
    <source>
        <dbReference type="EMBL" id="GGK74543.1"/>
    </source>
</evidence>